<evidence type="ECO:0000313" key="1">
    <source>
        <dbReference type="EMBL" id="QWS35028.1"/>
    </source>
</evidence>
<sequence length="352" mass="39539">MLRTWTLRRCHRRRAGRAQGAYGGAVTVELNTVYVDRIAPTTSSSLDDSFRMIEEHGASACIVLDRPDAEELGDVAVALGLHELAVEDSAEGHQRPKLERYGSTLFAVLKPAVYRDAQEEVEFGEVHAFVGEDFFLAVVQADPRGTQTVPRALQRMSGKPGLVTAGAQAQLWALMDSIVDDYRPVIDGLEEDINQIEGQLFSGVPGVSRRIYELFGEVVDFQRAARPLIRMIEDLHRGAEKYHLPVELQRRFRDVLDHVIRVVERLDTFRQLLQNALTVDSTLAAQKQNDDTKRISGWAAILFAPTLIAAVYGMNFTHMPELSWTWGYPLAIIAMVLFAAVLYAVFKVKRWF</sequence>
<organism evidence="1 2">
    <name type="scientific">Curtobacterium aetherium</name>
    <dbReference type="NCBI Taxonomy" id="2841594"/>
    <lineage>
        <taxon>Bacteria</taxon>
        <taxon>Bacillati</taxon>
        <taxon>Actinomycetota</taxon>
        <taxon>Actinomycetes</taxon>
        <taxon>Micrococcales</taxon>
        <taxon>Microbacteriaceae</taxon>
        <taxon>Curtobacterium</taxon>
    </lineage>
</organism>
<protein>
    <submittedName>
        <fullName evidence="1">Magnesium and cobalt transport protein CorA</fullName>
    </submittedName>
</protein>
<reference evidence="1" key="1">
    <citation type="submission" date="2021-06" db="EMBL/GenBank/DDBJ databases">
        <authorList>
            <person name="Ellington A.J."/>
            <person name="Bryan N.C."/>
            <person name="Christner B.C."/>
            <person name="Reisch C.R."/>
        </authorList>
    </citation>
    <scope>NUCLEOTIDE SEQUENCE</scope>
    <source>
        <strain evidence="1">L6-1</strain>
    </source>
</reference>
<dbReference type="EMBL" id="CP076544">
    <property type="protein sequence ID" value="QWS35028.1"/>
    <property type="molecule type" value="Genomic_DNA"/>
</dbReference>
<evidence type="ECO:0000313" key="2">
    <source>
        <dbReference type="Proteomes" id="UP000681794"/>
    </source>
</evidence>
<keyword evidence="2" id="KW-1185">Reference proteome</keyword>
<gene>
    <name evidence="1" type="ORF">KM842_01635</name>
</gene>
<name>A0ACD1E7S9_9MICO</name>
<accession>A0ACD1E7S9</accession>
<proteinExistence type="predicted"/>
<dbReference type="Proteomes" id="UP000681794">
    <property type="component" value="Chromosome"/>
</dbReference>